<dbReference type="Proteomes" id="UP001172673">
    <property type="component" value="Unassembled WGS sequence"/>
</dbReference>
<keyword evidence="4" id="KW-1185">Reference proteome</keyword>
<dbReference type="InterPro" id="IPR048519">
    <property type="entry name" value="Gfd2/YDR514C-like_C"/>
</dbReference>
<evidence type="ECO:0000256" key="1">
    <source>
        <dbReference type="SAM" id="MobiDB-lite"/>
    </source>
</evidence>
<dbReference type="Pfam" id="PF21762">
    <property type="entry name" value="DEDDh_C"/>
    <property type="match status" value="1"/>
</dbReference>
<dbReference type="AlphaFoldDB" id="A0AA38XK95"/>
<dbReference type="PANTHER" id="PTHR28083">
    <property type="entry name" value="GOOD FOR FULL DBP5 ACTIVITY PROTEIN 2"/>
    <property type="match status" value="1"/>
</dbReference>
<dbReference type="EMBL" id="JAPDRK010000002">
    <property type="protein sequence ID" value="KAJ9615044.1"/>
    <property type="molecule type" value="Genomic_DNA"/>
</dbReference>
<feature type="domain" description="Gfd2/YDR514C-like C-terminal" evidence="2">
    <location>
        <begin position="38"/>
        <end position="227"/>
    </location>
</feature>
<reference evidence="3" key="1">
    <citation type="submission" date="2022-10" db="EMBL/GenBank/DDBJ databases">
        <title>Culturing micro-colonial fungi from biological soil crusts in the Mojave desert and describing Neophaeococcomyces mojavensis, and introducing the new genera and species Taxawa tesnikishii.</title>
        <authorList>
            <person name="Kurbessoian T."/>
            <person name="Stajich J.E."/>
        </authorList>
    </citation>
    <scope>NUCLEOTIDE SEQUENCE</scope>
    <source>
        <strain evidence="3">TK_41</strain>
    </source>
</reference>
<protein>
    <recommendedName>
        <fullName evidence="2">Gfd2/YDR514C-like C-terminal domain-containing protein</fullName>
    </recommendedName>
</protein>
<evidence type="ECO:0000259" key="2">
    <source>
        <dbReference type="Pfam" id="PF21762"/>
    </source>
</evidence>
<dbReference type="PANTHER" id="PTHR28083:SF1">
    <property type="entry name" value="GOOD FOR FULL DBP5 ACTIVITY PROTEIN 2"/>
    <property type="match status" value="1"/>
</dbReference>
<evidence type="ECO:0000313" key="4">
    <source>
        <dbReference type="Proteomes" id="UP001172673"/>
    </source>
</evidence>
<organism evidence="3 4">
    <name type="scientific">Cladophialophora chaetospira</name>
    <dbReference type="NCBI Taxonomy" id="386627"/>
    <lineage>
        <taxon>Eukaryota</taxon>
        <taxon>Fungi</taxon>
        <taxon>Dikarya</taxon>
        <taxon>Ascomycota</taxon>
        <taxon>Pezizomycotina</taxon>
        <taxon>Eurotiomycetes</taxon>
        <taxon>Chaetothyriomycetidae</taxon>
        <taxon>Chaetothyriales</taxon>
        <taxon>Herpotrichiellaceae</taxon>
        <taxon>Cladophialophora</taxon>
    </lineage>
</organism>
<dbReference type="InterPro" id="IPR040151">
    <property type="entry name" value="Gfd2/YDR514C-like"/>
</dbReference>
<comment type="caution">
    <text evidence="3">The sequence shown here is derived from an EMBL/GenBank/DDBJ whole genome shotgun (WGS) entry which is preliminary data.</text>
</comment>
<accession>A0AA38XK95</accession>
<gene>
    <name evidence="3" type="ORF">H2200_001118</name>
</gene>
<sequence>MASTQPPSGWSFGDSRLCAIDLECHCRNQSFQEFQQGIERAERRVTEIGLASFDPRRIRLDHAGERGVNAWPFIKARNYAIKEHRHIVGKNHPVWCKTGNANDFDFGETRWVNKAGIKKTIIQQIRTFLGDRDAKTPYRNKREVIFLFFDDRNDCDWLQSLGIDLSKELQNPRIIDIQDGSLADRIAYRLGRDKISASNIMSYLRFATSHCHNGGSDAVYELRAFIAEQTLKDSNGNTYIPDIRTHPQLDIDGKPVVAHRAAPFESLNAPQLESDEVEMTQVPSDEPGRELPANKGPWGDLADYL</sequence>
<proteinExistence type="predicted"/>
<name>A0AA38XK95_9EURO</name>
<dbReference type="GO" id="GO:0005634">
    <property type="term" value="C:nucleus"/>
    <property type="evidence" value="ECO:0007669"/>
    <property type="project" value="TreeGrafter"/>
</dbReference>
<feature type="region of interest" description="Disordered" evidence="1">
    <location>
        <begin position="267"/>
        <end position="305"/>
    </location>
</feature>
<evidence type="ECO:0000313" key="3">
    <source>
        <dbReference type="EMBL" id="KAJ9615044.1"/>
    </source>
</evidence>